<evidence type="ECO:0000256" key="3">
    <source>
        <dbReference type="ARBA" id="ARBA00022692"/>
    </source>
</evidence>
<dbReference type="GO" id="GO:0015459">
    <property type="term" value="F:potassium channel regulator activity"/>
    <property type="evidence" value="ECO:0007669"/>
    <property type="project" value="TreeGrafter"/>
</dbReference>
<comment type="similarity">
    <text evidence="2">Belongs to the unc-93 family.</text>
</comment>
<dbReference type="HOGENOM" id="CLU_025356_1_1_1"/>
<protein>
    <recommendedName>
        <fullName evidence="10">Major facilitator superfamily (MFS) profile domain-containing protein</fullName>
    </recommendedName>
</protein>
<comment type="subcellular location">
    <subcellularLocation>
        <location evidence="1">Membrane</location>
        <topology evidence="1">Multi-pass membrane protein</topology>
    </subcellularLocation>
</comment>
<dbReference type="SUPFAM" id="SSF103473">
    <property type="entry name" value="MFS general substrate transporter"/>
    <property type="match status" value="1"/>
</dbReference>
<dbReference type="EMBL" id="AMQN01003004">
    <property type="status" value="NOT_ANNOTATED_CDS"/>
    <property type="molecule type" value="Genomic_DNA"/>
</dbReference>
<feature type="transmembrane region" description="Helical" evidence="6">
    <location>
        <begin position="339"/>
        <end position="361"/>
    </location>
</feature>
<dbReference type="GO" id="GO:0055120">
    <property type="term" value="C:striated muscle dense body"/>
    <property type="evidence" value="ECO:0007669"/>
    <property type="project" value="TreeGrafter"/>
</dbReference>
<dbReference type="OMA" id="FCLDRIG"/>
<dbReference type="PANTHER" id="PTHR19444:SF11">
    <property type="entry name" value="UNC93-LIKE PROTEIN"/>
    <property type="match status" value="1"/>
</dbReference>
<keyword evidence="9" id="KW-1185">Reference proteome</keyword>
<dbReference type="PANTHER" id="PTHR19444">
    <property type="entry name" value="UNC-93 RELATED"/>
    <property type="match status" value="1"/>
</dbReference>
<dbReference type="EMBL" id="KB310691">
    <property type="protein sequence ID" value="ELT90968.1"/>
    <property type="molecule type" value="Genomic_DNA"/>
</dbReference>
<reference evidence="9" key="1">
    <citation type="submission" date="2012-12" db="EMBL/GenBank/DDBJ databases">
        <authorList>
            <person name="Hellsten U."/>
            <person name="Grimwood J."/>
            <person name="Chapman J.A."/>
            <person name="Shapiro H."/>
            <person name="Aerts A."/>
            <person name="Otillar R.P."/>
            <person name="Terry A.Y."/>
            <person name="Boore J.L."/>
            <person name="Simakov O."/>
            <person name="Marletaz F."/>
            <person name="Cho S.-J."/>
            <person name="Edsinger-Gonzales E."/>
            <person name="Havlak P."/>
            <person name="Kuo D.-H."/>
            <person name="Larsson T."/>
            <person name="Lv J."/>
            <person name="Arendt D."/>
            <person name="Savage R."/>
            <person name="Osoegawa K."/>
            <person name="de Jong P."/>
            <person name="Lindberg D.R."/>
            <person name="Seaver E.C."/>
            <person name="Weisblat D.A."/>
            <person name="Putnam N.H."/>
            <person name="Grigoriev I.V."/>
            <person name="Rokhsar D.S."/>
        </authorList>
    </citation>
    <scope>NUCLEOTIDE SEQUENCE</scope>
    <source>
        <strain evidence="9">I ESC-2004</strain>
    </source>
</reference>
<gene>
    <name evidence="7" type="ORF">CAPTEDRAFT_154442</name>
</gene>
<dbReference type="InterPro" id="IPR010291">
    <property type="entry name" value="Ion_channel_UNC-93"/>
</dbReference>
<feature type="transmembrane region" description="Helical" evidence="6">
    <location>
        <begin position="94"/>
        <end position="117"/>
    </location>
</feature>
<dbReference type="GO" id="GO:0005886">
    <property type="term" value="C:plasma membrane"/>
    <property type="evidence" value="ECO:0007669"/>
    <property type="project" value="TreeGrafter"/>
</dbReference>
<reference evidence="8" key="3">
    <citation type="submission" date="2015-06" db="UniProtKB">
        <authorList>
            <consortium name="EnsemblMetazoa"/>
        </authorList>
    </citation>
    <scope>IDENTIFICATION</scope>
</reference>
<dbReference type="InterPro" id="IPR036259">
    <property type="entry name" value="MFS_trans_sf"/>
</dbReference>
<dbReference type="Pfam" id="PF05978">
    <property type="entry name" value="UNC-93"/>
    <property type="match status" value="1"/>
</dbReference>
<evidence type="ECO:0000313" key="7">
    <source>
        <dbReference type="EMBL" id="ELT90968.1"/>
    </source>
</evidence>
<dbReference type="Proteomes" id="UP000014760">
    <property type="component" value="Unassembled WGS sequence"/>
</dbReference>
<keyword evidence="4 6" id="KW-1133">Transmembrane helix</keyword>
<feature type="transmembrane region" description="Helical" evidence="6">
    <location>
        <begin position="373"/>
        <end position="392"/>
    </location>
</feature>
<dbReference type="AlphaFoldDB" id="R7TB59"/>
<feature type="transmembrane region" description="Helical" evidence="6">
    <location>
        <begin position="64"/>
        <end position="82"/>
    </location>
</feature>
<dbReference type="GO" id="GO:0043266">
    <property type="term" value="P:regulation of potassium ion transport"/>
    <property type="evidence" value="ECO:0007669"/>
    <property type="project" value="TreeGrafter"/>
</dbReference>
<feature type="transmembrane region" description="Helical" evidence="6">
    <location>
        <begin position="462"/>
        <end position="479"/>
    </location>
</feature>
<evidence type="ECO:0000256" key="6">
    <source>
        <dbReference type="SAM" id="Phobius"/>
    </source>
</evidence>
<feature type="transmembrane region" description="Helical" evidence="6">
    <location>
        <begin position="124"/>
        <end position="142"/>
    </location>
</feature>
<evidence type="ECO:0008006" key="10">
    <source>
        <dbReference type="Google" id="ProtNLM"/>
    </source>
</evidence>
<evidence type="ECO:0000256" key="4">
    <source>
        <dbReference type="ARBA" id="ARBA00022989"/>
    </source>
</evidence>
<evidence type="ECO:0000256" key="2">
    <source>
        <dbReference type="ARBA" id="ARBA00009172"/>
    </source>
</evidence>
<keyword evidence="3 6" id="KW-0812">Transmembrane</keyword>
<name>R7TB59_CAPTE</name>
<feature type="transmembrane region" description="Helical" evidence="6">
    <location>
        <begin position="307"/>
        <end position="327"/>
    </location>
</feature>
<dbReference type="InterPro" id="IPR051951">
    <property type="entry name" value="UNC-93_regulatory"/>
</dbReference>
<evidence type="ECO:0000256" key="1">
    <source>
        <dbReference type="ARBA" id="ARBA00004141"/>
    </source>
</evidence>
<evidence type="ECO:0000256" key="5">
    <source>
        <dbReference type="ARBA" id="ARBA00023136"/>
    </source>
</evidence>
<dbReference type="GO" id="GO:0006937">
    <property type="term" value="P:regulation of muscle contraction"/>
    <property type="evidence" value="ECO:0007669"/>
    <property type="project" value="TreeGrafter"/>
</dbReference>
<evidence type="ECO:0000313" key="9">
    <source>
        <dbReference type="Proteomes" id="UP000014760"/>
    </source>
</evidence>
<evidence type="ECO:0000313" key="8">
    <source>
        <dbReference type="EnsemblMetazoa" id="CapteP154442"/>
    </source>
</evidence>
<dbReference type="OrthoDB" id="6281224at2759"/>
<accession>R7TB59</accession>
<sequence length="505" mass="56420">MRNQQQQNMHISPIPEGVSLSSLDSLPSRQQSETHPGGGVATIEMSSEELAAYRHSRWRYGKNLVVLTLSFILVFTAFRSIQNLQSSLNSAGRLGMVAMACVHGTTFLTCLFAPALIDRLTSKWTIVLGLLFYLFWVAANFYPHVYTLVPTSIGVGFGQSLAWGAQVTYIQKLAVDYAHASRELTQQEMYKFNGVFLACFQTSHVWGNLVSSLMLTENSTKSDCGIYDRCSEEVHRVWNISSGLETADDTVLKLMGSYLVFAFTGFALILICLERIGTKADPEKPCLQPRSLQMVWRNVQQLVKHKTYRLLIPLLIFNGFEQGFVYADYNKSYITCSIGIHYVGYNMITLGMTNSLFSVLIGMVSKHLPREAIVGMGAILHIGLMVFLLVWIPDVKLVPVFFAVSALWGICDAIWQTQCNCLVNLSCPDDHDVAFQNFRMLQGLGASMAFGMGAFTCVSAKLYFLITLLSLAVLLYAAVEYQLRKAEEEEEYAAQNHGRNLEEPT</sequence>
<reference evidence="7 9" key="2">
    <citation type="journal article" date="2013" name="Nature">
        <title>Insights into bilaterian evolution from three spiralian genomes.</title>
        <authorList>
            <person name="Simakov O."/>
            <person name="Marletaz F."/>
            <person name="Cho S.J."/>
            <person name="Edsinger-Gonzales E."/>
            <person name="Havlak P."/>
            <person name="Hellsten U."/>
            <person name="Kuo D.H."/>
            <person name="Larsson T."/>
            <person name="Lv J."/>
            <person name="Arendt D."/>
            <person name="Savage R."/>
            <person name="Osoegawa K."/>
            <person name="de Jong P."/>
            <person name="Grimwood J."/>
            <person name="Chapman J.A."/>
            <person name="Shapiro H."/>
            <person name="Aerts A."/>
            <person name="Otillar R.P."/>
            <person name="Terry A.Y."/>
            <person name="Boore J.L."/>
            <person name="Grigoriev I.V."/>
            <person name="Lindberg D.R."/>
            <person name="Seaver E.C."/>
            <person name="Weisblat D.A."/>
            <person name="Putnam N.H."/>
            <person name="Rokhsar D.S."/>
        </authorList>
    </citation>
    <scope>NUCLEOTIDE SEQUENCE</scope>
    <source>
        <strain evidence="7 9">I ESC-2004</strain>
    </source>
</reference>
<proteinExistence type="inferred from homology"/>
<dbReference type="EnsemblMetazoa" id="CapteT154442">
    <property type="protein sequence ID" value="CapteP154442"/>
    <property type="gene ID" value="CapteG154442"/>
</dbReference>
<feature type="transmembrane region" description="Helical" evidence="6">
    <location>
        <begin position="255"/>
        <end position="273"/>
    </location>
</feature>
<dbReference type="Gene3D" id="1.20.1250.20">
    <property type="entry name" value="MFS general substrate transporter like domains"/>
    <property type="match status" value="1"/>
</dbReference>
<keyword evidence="5 6" id="KW-0472">Membrane</keyword>
<organism evidence="7">
    <name type="scientific">Capitella teleta</name>
    <name type="common">Polychaete worm</name>
    <dbReference type="NCBI Taxonomy" id="283909"/>
    <lineage>
        <taxon>Eukaryota</taxon>
        <taxon>Metazoa</taxon>
        <taxon>Spiralia</taxon>
        <taxon>Lophotrochozoa</taxon>
        <taxon>Annelida</taxon>
        <taxon>Polychaeta</taxon>
        <taxon>Sedentaria</taxon>
        <taxon>Scolecida</taxon>
        <taxon>Capitellidae</taxon>
        <taxon>Capitella</taxon>
    </lineage>
</organism>